<evidence type="ECO:0000256" key="10">
    <source>
        <dbReference type="SAM" id="Phobius"/>
    </source>
</evidence>
<evidence type="ECO:0000256" key="4">
    <source>
        <dbReference type="ARBA" id="ARBA00017522"/>
    </source>
</evidence>
<feature type="transmembrane region" description="Helical" evidence="10">
    <location>
        <begin position="38"/>
        <end position="57"/>
    </location>
</feature>
<organism evidence="11 12">
    <name type="scientific">Halodesulfovibrio spirochaetisodalis</name>
    <dbReference type="NCBI Taxonomy" id="1560234"/>
    <lineage>
        <taxon>Bacteria</taxon>
        <taxon>Pseudomonadati</taxon>
        <taxon>Thermodesulfobacteriota</taxon>
        <taxon>Desulfovibrionia</taxon>
        <taxon>Desulfovibrionales</taxon>
        <taxon>Desulfovibrionaceae</taxon>
        <taxon>Halodesulfovibrio</taxon>
    </lineage>
</organism>
<feature type="transmembrane region" description="Helical" evidence="10">
    <location>
        <begin position="6"/>
        <end position="31"/>
    </location>
</feature>
<keyword evidence="6" id="KW-1003">Cell membrane</keyword>
<dbReference type="PANTHER" id="PTHR36122:SF2">
    <property type="entry name" value="NICOTINAMIDE RIBOSIDE TRANSPORTER PNUC"/>
    <property type="match status" value="1"/>
</dbReference>
<dbReference type="RefSeq" id="WP_066852809.1">
    <property type="nucleotide sequence ID" value="NZ_JXMS01000004.1"/>
</dbReference>
<dbReference type="InterPro" id="IPR006419">
    <property type="entry name" value="NMN_transpt_PnuC"/>
</dbReference>
<keyword evidence="12" id="KW-1185">Reference proteome</keyword>
<feature type="transmembrane region" description="Helical" evidence="10">
    <location>
        <begin position="99"/>
        <end position="119"/>
    </location>
</feature>
<dbReference type="STRING" id="1560234.SP90_03935"/>
<evidence type="ECO:0000313" key="12">
    <source>
        <dbReference type="Proteomes" id="UP000091979"/>
    </source>
</evidence>
<dbReference type="NCBIfam" id="TIGR01528">
    <property type="entry name" value="NMN_trans_PnuC"/>
    <property type="match status" value="1"/>
</dbReference>
<evidence type="ECO:0000256" key="5">
    <source>
        <dbReference type="ARBA" id="ARBA00022448"/>
    </source>
</evidence>
<gene>
    <name evidence="11" type="ORF">SP90_03935</name>
</gene>
<comment type="similarity">
    <text evidence="3">Belongs to the nicotinamide ribonucleoside (NR) uptake permease (TC 4.B.1) family.</text>
</comment>
<accession>A0A1B7XJV0</accession>
<comment type="caution">
    <text evidence="11">The sequence shown here is derived from an EMBL/GenBank/DDBJ whole genome shotgun (WGS) entry which is preliminary data.</text>
</comment>
<name>A0A1B7XJV0_9BACT</name>
<evidence type="ECO:0000256" key="9">
    <source>
        <dbReference type="ARBA" id="ARBA00023136"/>
    </source>
</evidence>
<dbReference type="Proteomes" id="UP000091979">
    <property type="component" value="Unassembled WGS sequence"/>
</dbReference>
<feature type="transmembrane region" description="Helical" evidence="10">
    <location>
        <begin position="63"/>
        <end position="78"/>
    </location>
</feature>
<dbReference type="AlphaFoldDB" id="A0A1B7XJV0"/>
<evidence type="ECO:0000313" key="11">
    <source>
        <dbReference type="EMBL" id="OBQ55761.1"/>
    </source>
</evidence>
<dbReference type="Pfam" id="PF04973">
    <property type="entry name" value="NMN_transporter"/>
    <property type="match status" value="1"/>
</dbReference>
<evidence type="ECO:0000256" key="3">
    <source>
        <dbReference type="ARBA" id="ARBA00006669"/>
    </source>
</evidence>
<reference evidence="11 12" key="1">
    <citation type="submission" date="2015-01" db="EMBL/GenBank/DDBJ databases">
        <title>Desulfovibrio sp. JC271 draft genome sequence.</title>
        <authorList>
            <person name="Shivani Y."/>
            <person name="Subhash Y."/>
            <person name="Sasikala C."/>
            <person name="Ramana C.V."/>
        </authorList>
    </citation>
    <scope>NUCLEOTIDE SEQUENCE [LARGE SCALE GENOMIC DNA]</scope>
    <source>
        <strain evidence="11 12">JC271</strain>
    </source>
</reference>
<feature type="transmembrane region" description="Helical" evidence="10">
    <location>
        <begin position="174"/>
        <end position="193"/>
    </location>
</feature>
<keyword evidence="9 10" id="KW-0472">Membrane</keyword>
<proteinExistence type="inferred from homology"/>
<feature type="transmembrane region" description="Helical" evidence="10">
    <location>
        <begin position="125"/>
        <end position="145"/>
    </location>
</feature>
<dbReference type="EMBL" id="JXMS01000004">
    <property type="protein sequence ID" value="OBQ55761.1"/>
    <property type="molecule type" value="Genomic_DNA"/>
</dbReference>
<feature type="transmembrane region" description="Helical" evidence="10">
    <location>
        <begin position="152"/>
        <end position="168"/>
    </location>
</feature>
<evidence type="ECO:0000256" key="8">
    <source>
        <dbReference type="ARBA" id="ARBA00022989"/>
    </source>
</evidence>
<keyword evidence="8 10" id="KW-1133">Transmembrane helix</keyword>
<dbReference type="PATRIC" id="fig|1560234.3.peg.2649"/>
<dbReference type="GO" id="GO:0005886">
    <property type="term" value="C:plasma membrane"/>
    <property type="evidence" value="ECO:0007669"/>
    <property type="project" value="UniProtKB-SubCell"/>
</dbReference>
<dbReference type="GO" id="GO:0034257">
    <property type="term" value="F:nicotinamide riboside transmembrane transporter activity"/>
    <property type="evidence" value="ECO:0007669"/>
    <property type="project" value="InterPro"/>
</dbReference>
<evidence type="ECO:0000256" key="6">
    <source>
        <dbReference type="ARBA" id="ARBA00022475"/>
    </source>
</evidence>
<dbReference type="PANTHER" id="PTHR36122">
    <property type="entry name" value="NICOTINAMIDE RIBOSIDE TRANSPORTER PNUC"/>
    <property type="match status" value="1"/>
</dbReference>
<comment type="function">
    <text evidence="1">Required for nicotinamide riboside transport across the inner membrane.</text>
</comment>
<protein>
    <recommendedName>
        <fullName evidence="4">Nicotinamide riboside transporter PnuC</fullName>
    </recommendedName>
</protein>
<keyword evidence="7 10" id="KW-0812">Transmembrane</keyword>
<keyword evidence="5" id="KW-0813">Transport</keyword>
<evidence type="ECO:0000256" key="7">
    <source>
        <dbReference type="ARBA" id="ARBA00022692"/>
    </source>
</evidence>
<evidence type="ECO:0000256" key="1">
    <source>
        <dbReference type="ARBA" id="ARBA00002672"/>
    </source>
</evidence>
<sequence>MELLSFVSGFIEGMSWPERISIATGLIYIVLSVRQKPLCWPIGIVSVGIWMVVVFNGKLYMDAFLQFVYVVLGFYGWWQWLRGGENETPLPVRTVDRPLALKLAGIGVVAVIIFGYISQYVLDAAFPWLDTITTVISLIAQYLLARKYLENWILWIVANSMYIYIYFAKGWTGYSGLMAVYTVMAVAGLYSWYKFMQAESAEAEAKCQTA</sequence>
<dbReference type="OrthoDB" id="9791248at2"/>
<evidence type="ECO:0000256" key="2">
    <source>
        <dbReference type="ARBA" id="ARBA00004651"/>
    </source>
</evidence>
<comment type="subcellular location">
    <subcellularLocation>
        <location evidence="2">Cell membrane</location>
        <topology evidence="2">Multi-pass membrane protein</topology>
    </subcellularLocation>
</comment>